<dbReference type="Pfam" id="PF01636">
    <property type="entry name" value="APH"/>
    <property type="match status" value="1"/>
</dbReference>
<reference evidence="2 3" key="1">
    <citation type="journal article" date="2023" name="Proc. Natl. Acad. Sci. U.S.A.">
        <title>Bacterial tolerance to host-exuded specialized metabolites structures the maize root microbiome.</title>
        <authorList>
            <person name="Thoenen L."/>
            <person name="Giroud C."/>
            <person name="Kreuzer M."/>
            <person name="Waelchli J."/>
            <person name="Gfeller V."/>
            <person name="Deslandes-Herold G."/>
            <person name="Mateo P."/>
            <person name="Robert C.A.M."/>
            <person name="Ahrens C.H."/>
            <person name="Rubio-Somoza I."/>
            <person name="Bruggmann R."/>
            <person name="Erb M."/>
            <person name="Schlaeppi K."/>
        </authorList>
    </citation>
    <scope>NUCLEOTIDE SEQUENCE [LARGE SCALE GENOMIC DNA]</scope>
    <source>
        <strain evidence="2 3">LBA1-1-1.1</strain>
    </source>
</reference>
<feature type="domain" description="Aminoglycoside phosphotransferase" evidence="1">
    <location>
        <begin position="191"/>
        <end position="235"/>
    </location>
</feature>
<dbReference type="InterPro" id="IPR002575">
    <property type="entry name" value="Aminoglycoside_PTrfase"/>
</dbReference>
<dbReference type="SUPFAM" id="SSF56112">
    <property type="entry name" value="Protein kinase-like (PK-like)"/>
    <property type="match status" value="1"/>
</dbReference>
<proteinExistence type="predicted"/>
<protein>
    <submittedName>
        <fullName evidence="2">Phosphotransferase</fullName>
    </submittedName>
</protein>
<dbReference type="Proteomes" id="UP001552502">
    <property type="component" value="Unassembled WGS sequence"/>
</dbReference>
<accession>A0ABV3I9F3</accession>
<dbReference type="Gene3D" id="3.90.1200.10">
    <property type="match status" value="1"/>
</dbReference>
<organism evidence="2 3">
    <name type="scientific">Bacillus proteolyticus</name>
    <dbReference type="NCBI Taxonomy" id="2026192"/>
    <lineage>
        <taxon>Bacteria</taxon>
        <taxon>Bacillati</taxon>
        <taxon>Bacillota</taxon>
        <taxon>Bacilli</taxon>
        <taxon>Bacillales</taxon>
        <taxon>Bacillaceae</taxon>
        <taxon>Bacillus</taxon>
        <taxon>Bacillus cereus group</taxon>
    </lineage>
</organism>
<keyword evidence="3" id="KW-1185">Reference proteome</keyword>
<name>A0ABV3I9F3_9BACI</name>
<evidence type="ECO:0000259" key="1">
    <source>
        <dbReference type="Pfam" id="PF01636"/>
    </source>
</evidence>
<dbReference type="RefSeq" id="WP_199637613.1">
    <property type="nucleotide sequence ID" value="NZ_JBEGIE010000001.1"/>
</dbReference>
<comment type="caution">
    <text evidence="2">The sequence shown here is derived from an EMBL/GenBank/DDBJ whole genome shotgun (WGS) entry which is preliminary data.</text>
</comment>
<dbReference type="InterPro" id="IPR011009">
    <property type="entry name" value="Kinase-like_dom_sf"/>
</dbReference>
<gene>
    <name evidence="2" type="ORF">MRBLBA1_001431</name>
</gene>
<evidence type="ECO:0000313" key="3">
    <source>
        <dbReference type="Proteomes" id="UP001552502"/>
    </source>
</evidence>
<dbReference type="EMBL" id="JBEGIE010000001">
    <property type="protein sequence ID" value="MEV4910794.1"/>
    <property type="molecule type" value="Genomic_DNA"/>
</dbReference>
<evidence type="ECO:0000313" key="2">
    <source>
        <dbReference type="EMBL" id="MEV4910794.1"/>
    </source>
</evidence>
<sequence length="301" mass="34793">MIVKLSFELREYSGYKGEGMDISVIAEQLVNEKVISHYPKSMKVLNGGTTSTVYLLAAKYVVKLNESEVIREEADFLSFYEGNTLFSKLLYKEPVNRYIVYSFLEGSTSCERGYKRITLSILVKEAINKYEIVSDIDGWGWKESPVQSWNEFLTTNVIEAYENLKPYISEEEYRTVLKLANNPSRGTGINQPFLLHGDLGFHNFIFQGNKLHGVIDPLPVLGDPIYDLIYAFCSTPEDLTKETINYAIEQCVFHKKDRDLYEEIVIGLYLRIDTCLRHHPKDLEDYLAAWRYWMAEIEPTV</sequence>